<feature type="compositionally biased region" description="Basic residues" evidence="4">
    <location>
        <begin position="1"/>
        <end position="14"/>
    </location>
</feature>
<dbReference type="InterPro" id="IPR036397">
    <property type="entry name" value="RNaseH_sf"/>
</dbReference>
<dbReference type="OrthoDB" id="16516at2759"/>
<dbReference type="InterPro" id="IPR047021">
    <property type="entry name" value="REXO1/3/4-like"/>
</dbReference>
<feature type="domain" description="Exonuclease" evidence="5">
    <location>
        <begin position="407"/>
        <end position="575"/>
    </location>
</feature>
<dbReference type="PANTHER" id="PTHR12801">
    <property type="entry name" value="RNA EXONUCLEASE REXO1 / RECO3 FAMILY MEMBER-RELATED"/>
    <property type="match status" value="1"/>
</dbReference>
<evidence type="ECO:0000256" key="2">
    <source>
        <dbReference type="ARBA" id="ARBA00022801"/>
    </source>
</evidence>
<dbReference type="InterPro" id="IPR012337">
    <property type="entry name" value="RNaseH-like_sf"/>
</dbReference>
<reference evidence="6 7" key="1">
    <citation type="journal article" date="2013" name="PLoS Genet.">
        <title>The genome and development-dependent transcriptomes of Pyronema confluens: a window into fungal evolution.</title>
        <authorList>
            <person name="Traeger S."/>
            <person name="Altegoer F."/>
            <person name="Freitag M."/>
            <person name="Gabaldon T."/>
            <person name="Kempken F."/>
            <person name="Kumar A."/>
            <person name="Marcet-Houben M."/>
            <person name="Poggeler S."/>
            <person name="Stajich J.E."/>
            <person name="Nowrousian M."/>
        </authorList>
    </citation>
    <scope>NUCLEOTIDE SEQUENCE [LARGE SCALE GENOMIC DNA]</scope>
    <source>
        <strain evidence="7">CBS 100304</strain>
        <tissue evidence="6">Vegetative mycelium</tissue>
    </source>
</reference>
<dbReference type="EMBL" id="HF935252">
    <property type="protein sequence ID" value="CCX05388.1"/>
    <property type="molecule type" value="Genomic_DNA"/>
</dbReference>
<protein>
    <submittedName>
        <fullName evidence="6">Similar to RNA exonuclease 3 acc. no. Q4WYA1</fullName>
    </submittedName>
</protein>
<evidence type="ECO:0000313" key="7">
    <source>
        <dbReference type="Proteomes" id="UP000018144"/>
    </source>
</evidence>
<dbReference type="eggNOG" id="KOG2248">
    <property type="taxonomic scope" value="Eukaryota"/>
</dbReference>
<dbReference type="Proteomes" id="UP000018144">
    <property type="component" value="Unassembled WGS sequence"/>
</dbReference>
<name>U4KV73_PYROM</name>
<dbReference type="InterPro" id="IPR013520">
    <property type="entry name" value="Ribonucl_H"/>
</dbReference>
<evidence type="ECO:0000256" key="3">
    <source>
        <dbReference type="ARBA" id="ARBA00022839"/>
    </source>
</evidence>
<keyword evidence="1" id="KW-0540">Nuclease</keyword>
<evidence type="ECO:0000259" key="5">
    <source>
        <dbReference type="SMART" id="SM00479"/>
    </source>
</evidence>
<gene>
    <name evidence="6" type="ORF">PCON_04975</name>
</gene>
<evidence type="ECO:0000256" key="4">
    <source>
        <dbReference type="SAM" id="MobiDB-lite"/>
    </source>
</evidence>
<dbReference type="Gene3D" id="3.30.420.10">
    <property type="entry name" value="Ribonuclease H-like superfamily/Ribonuclease H"/>
    <property type="match status" value="1"/>
</dbReference>
<dbReference type="GO" id="GO:0004527">
    <property type="term" value="F:exonuclease activity"/>
    <property type="evidence" value="ECO:0007669"/>
    <property type="project" value="UniProtKB-KW"/>
</dbReference>
<evidence type="ECO:0000256" key="1">
    <source>
        <dbReference type="ARBA" id="ARBA00022722"/>
    </source>
</evidence>
<feature type="region of interest" description="Disordered" evidence="4">
    <location>
        <begin position="1"/>
        <end position="21"/>
    </location>
</feature>
<evidence type="ECO:0000313" key="6">
    <source>
        <dbReference type="EMBL" id="CCX05388.1"/>
    </source>
</evidence>
<keyword evidence="7" id="KW-1185">Reference proteome</keyword>
<dbReference type="SMART" id="SM00479">
    <property type="entry name" value="EXOIII"/>
    <property type="match status" value="1"/>
</dbReference>
<proteinExistence type="predicted"/>
<accession>U4KV73</accession>
<keyword evidence="3 6" id="KW-0269">Exonuclease</keyword>
<dbReference type="GO" id="GO:0003676">
    <property type="term" value="F:nucleic acid binding"/>
    <property type="evidence" value="ECO:0007669"/>
    <property type="project" value="InterPro"/>
</dbReference>
<dbReference type="GO" id="GO:0005634">
    <property type="term" value="C:nucleus"/>
    <property type="evidence" value="ECO:0007669"/>
    <property type="project" value="TreeGrafter"/>
</dbReference>
<dbReference type="AlphaFoldDB" id="U4KV73"/>
<sequence length="581" mass="66118">MKRRNNRQQVRKHSTQSMDESKQVLFAPCQLPPRSTQHPTFPFDLYPDCIHAPSTPTEVDNYLCRCGGQLSPPHFTIPTNNIVASEDKIPTKDRCEPCDRFFSSGAAKYLHDMAAATSNGRHSPLDCAECNRSFNTFDERLQHLYYDLEHWWRSPDLWSCVQCETSFCMKDAKTFFDESSGKAFVVPIPKHVCTGCGDDFLGNPRKLQKQQKCYQKKTQSISGSLMDVPETSLECTDCEKYFPANTNFDAHREYYEDKEKMLNGRAPDNLIYIEKMWRVHYHAALEKMLHSTDLLKKMEYIVDTPSREMLDGERHCINCHRKQVDIICFGYPCAYHLGNPIIPKTPGIPESDPLSTTKPVVYSCCIGKGTKECVNTKHHLYEDFKKLSSSLSFIQTPPRAHKIFRRNAVVLDCELGVNKDGGYELIQVCLMDFYTGQVLMCDLVTPNKDLRHLNTMYSGITSKFFTAAKDTGDILVNWEAARSKVLNHVDSETIIIGHDLRQDLFQLRLLHSKILDTSLLFPKENGTRSSLVALAKTIGGMVMRDATKGNENHSVVEDCMATRQIICVHVQRTLGLVEKVG</sequence>
<dbReference type="SUPFAM" id="SSF53098">
    <property type="entry name" value="Ribonuclease H-like"/>
    <property type="match status" value="1"/>
</dbReference>
<dbReference type="STRING" id="1076935.U4KV73"/>
<keyword evidence="2" id="KW-0378">Hydrolase</keyword>
<organism evidence="6 7">
    <name type="scientific">Pyronema omphalodes (strain CBS 100304)</name>
    <name type="common">Pyronema confluens</name>
    <dbReference type="NCBI Taxonomy" id="1076935"/>
    <lineage>
        <taxon>Eukaryota</taxon>
        <taxon>Fungi</taxon>
        <taxon>Dikarya</taxon>
        <taxon>Ascomycota</taxon>
        <taxon>Pezizomycotina</taxon>
        <taxon>Pezizomycetes</taxon>
        <taxon>Pezizales</taxon>
        <taxon>Pyronemataceae</taxon>
        <taxon>Pyronema</taxon>
    </lineage>
</organism>